<proteinExistence type="predicted"/>
<feature type="chain" id="PRO_5047160847" evidence="2">
    <location>
        <begin position="23"/>
        <end position="306"/>
    </location>
</feature>
<gene>
    <name evidence="3" type="ORF">ODALV1_LOCUS13484</name>
</gene>
<keyword evidence="1" id="KW-0812">Transmembrane</keyword>
<evidence type="ECO:0000256" key="1">
    <source>
        <dbReference type="SAM" id="Phobius"/>
    </source>
</evidence>
<accession>A0ABP1QT12</accession>
<feature type="signal peptide" evidence="2">
    <location>
        <begin position="1"/>
        <end position="22"/>
    </location>
</feature>
<keyword evidence="1" id="KW-1133">Transmembrane helix</keyword>
<sequence>MEFLNLSSALALIVIFQSLSCAIKLDPNVGSNWYPTTTITPTTRYSTSASALLRSTTSDQLHYNNGELQSSSSFYQTAPVSWGGLRTKSIPENYYKYYYQANQPLLVSSSETPLDQYQYYHHQQESNEHSGASGPEQRLAFSDPSTLTNLLPGSYQPGIGYPIDAAADPIDDESEGSIFDNIPFLGSLGSITSGIGSALTDTASAVGLGGLGFLGPFIVAVIGAPLLVLFILFPVAVLVLAILGFPVLTLTLPASGVFLGRKLQTGLVDTARQARDVLQSEECVERLSCIIAKKSRKLPHENWILE</sequence>
<evidence type="ECO:0000256" key="2">
    <source>
        <dbReference type="SAM" id="SignalP"/>
    </source>
</evidence>
<keyword evidence="1" id="KW-0472">Membrane</keyword>
<keyword evidence="4" id="KW-1185">Reference proteome</keyword>
<evidence type="ECO:0000313" key="3">
    <source>
        <dbReference type="EMBL" id="CAL8109563.1"/>
    </source>
</evidence>
<evidence type="ECO:0000313" key="4">
    <source>
        <dbReference type="Proteomes" id="UP001642540"/>
    </source>
</evidence>
<comment type="caution">
    <text evidence="3">The sequence shown here is derived from an EMBL/GenBank/DDBJ whole genome shotgun (WGS) entry which is preliminary data.</text>
</comment>
<dbReference type="EMBL" id="CAXLJM020000041">
    <property type="protein sequence ID" value="CAL8109563.1"/>
    <property type="molecule type" value="Genomic_DNA"/>
</dbReference>
<organism evidence="3 4">
    <name type="scientific">Orchesella dallaii</name>
    <dbReference type="NCBI Taxonomy" id="48710"/>
    <lineage>
        <taxon>Eukaryota</taxon>
        <taxon>Metazoa</taxon>
        <taxon>Ecdysozoa</taxon>
        <taxon>Arthropoda</taxon>
        <taxon>Hexapoda</taxon>
        <taxon>Collembola</taxon>
        <taxon>Entomobryomorpha</taxon>
        <taxon>Entomobryoidea</taxon>
        <taxon>Orchesellidae</taxon>
        <taxon>Orchesellinae</taxon>
        <taxon>Orchesella</taxon>
    </lineage>
</organism>
<feature type="transmembrane region" description="Helical" evidence="1">
    <location>
        <begin position="226"/>
        <end position="252"/>
    </location>
</feature>
<protein>
    <submittedName>
        <fullName evidence="3">Uncharacterized protein</fullName>
    </submittedName>
</protein>
<keyword evidence="2" id="KW-0732">Signal</keyword>
<reference evidence="3 4" key="1">
    <citation type="submission" date="2024-08" db="EMBL/GenBank/DDBJ databases">
        <authorList>
            <person name="Cucini C."/>
            <person name="Frati F."/>
        </authorList>
    </citation>
    <scope>NUCLEOTIDE SEQUENCE [LARGE SCALE GENOMIC DNA]</scope>
</reference>
<name>A0ABP1QT12_9HEXA</name>
<dbReference type="Proteomes" id="UP001642540">
    <property type="component" value="Unassembled WGS sequence"/>
</dbReference>